<dbReference type="PROSITE" id="PS50828">
    <property type="entry name" value="SMR"/>
    <property type="match status" value="1"/>
</dbReference>
<dbReference type="Gene3D" id="3.30.1370.110">
    <property type="match status" value="1"/>
</dbReference>
<keyword evidence="4" id="KW-1185">Reference proteome</keyword>
<accession>A0ABW1SA23</accession>
<dbReference type="RefSeq" id="WP_377377856.1">
    <property type="nucleotide sequence ID" value="NZ_JBHSSW010000009.1"/>
</dbReference>
<dbReference type="EMBL" id="JBHSSW010000009">
    <property type="protein sequence ID" value="MFC6198049.1"/>
    <property type="molecule type" value="Genomic_DNA"/>
</dbReference>
<dbReference type="PANTHER" id="PTHR35562">
    <property type="entry name" value="DNA ENDONUCLEASE SMRA-RELATED"/>
    <property type="match status" value="1"/>
</dbReference>
<dbReference type="SUPFAM" id="SSF160443">
    <property type="entry name" value="SMR domain-like"/>
    <property type="match status" value="1"/>
</dbReference>
<evidence type="ECO:0000313" key="4">
    <source>
        <dbReference type="Proteomes" id="UP001596303"/>
    </source>
</evidence>
<feature type="domain" description="Smr" evidence="2">
    <location>
        <begin position="119"/>
        <end position="200"/>
    </location>
</feature>
<proteinExistence type="predicted"/>
<dbReference type="Proteomes" id="UP001596303">
    <property type="component" value="Unassembled WGS sequence"/>
</dbReference>
<dbReference type="SMART" id="SM00463">
    <property type="entry name" value="SMR"/>
    <property type="match status" value="1"/>
</dbReference>
<dbReference type="Pfam" id="PF01713">
    <property type="entry name" value="Smr"/>
    <property type="match status" value="1"/>
</dbReference>
<comment type="caution">
    <text evidence="3">The sequence shown here is derived from an EMBL/GenBank/DDBJ whole genome shotgun (WGS) entry which is preliminary data.</text>
</comment>
<dbReference type="PANTHER" id="PTHR35562:SF2">
    <property type="entry name" value="DNA ENDONUCLEASE SMRA-RELATED"/>
    <property type="match status" value="1"/>
</dbReference>
<gene>
    <name evidence="3" type="ORF">ACFQDM_08165</name>
</gene>
<name>A0ABW1SA23_9PROT</name>
<evidence type="ECO:0000259" key="2">
    <source>
        <dbReference type="PROSITE" id="PS50828"/>
    </source>
</evidence>
<evidence type="ECO:0000313" key="3">
    <source>
        <dbReference type="EMBL" id="MFC6198049.1"/>
    </source>
</evidence>
<dbReference type="InterPro" id="IPR002625">
    <property type="entry name" value="Smr_dom"/>
</dbReference>
<reference evidence="4" key="1">
    <citation type="journal article" date="2019" name="Int. J. Syst. Evol. Microbiol.">
        <title>The Global Catalogue of Microorganisms (GCM) 10K type strain sequencing project: providing services to taxonomists for standard genome sequencing and annotation.</title>
        <authorList>
            <consortium name="The Broad Institute Genomics Platform"/>
            <consortium name="The Broad Institute Genome Sequencing Center for Infectious Disease"/>
            <person name="Wu L."/>
            <person name="Ma J."/>
        </authorList>
    </citation>
    <scope>NUCLEOTIDE SEQUENCE [LARGE SCALE GENOMIC DNA]</scope>
    <source>
        <strain evidence="4">CGMCC-1.15741</strain>
    </source>
</reference>
<feature type="compositionally biased region" description="Basic and acidic residues" evidence="1">
    <location>
        <begin position="22"/>
        <end position="41"/>
    </location>
</feature>
<sequence>MTRRHLTPKEHRMWMRVQKTIKPMEEAQARATPTDEPKLDEQTIPLGPSRQPTVTSPQKRGRGSATPDDLARLAGGFSPSPSTGIPSKPTRPHAIKGEPANRGQEKRVRRGRVPFGSTLDLHGHTQDTGRSTLLSFLSFHRGSGETSVLVITGKGKDGQGILRRRFLEWLAEPDFRGHVSGYARANQKHGGDGAFYVFLRRLGA</sequence>
<feature type="region of interest" description="Disordered" evidence="1">
    <location>
        <begin position="22"/>
        <end position="108"/>
    </location>
</feature>
<dbReference type="InterPro" id="IPR036063">
    <property type="entry name" value="Smr_dom_sf"/>
</dbReference>
<evidence type="ECO:0000256" key="1">
    <source>
        <dbReference type="SAM" id="MobiDB-lite"/>
    </source>
</evidence>
<protein>
    <submittedName>
        <fullName evidence="3">Smr/MutS family protein</fullName>
    </submittedName>
</protein>
<organism evidence="3 4">
    <name type="scientific">Ponticaulis profundi</name>
    <dbReference type="NCBI Taxonomy" id="2665222"/>
    <lineage>
        <taxon>Bacteria</taxon>
        <taxon>Pseudomonadati</taxon>
        <taxon>Pseudomonadota</taxon>
        <taxon>Alphaproteobacteria</taxon>
        <taxon>Hyphomonadales</taxon>
        <taxon>Hyphomonadaceae</taxon>
        <taxon>Ponticaulis</taxon>
    </lineage>
</organism>